<dbReference type="EMBL" id="AY060928">
    <property type="protein sequence ID" value="AAL28476.1"/>
    <property type="molecule type" value="mRNA"/>
</dbReference>
<proteinExistence type="evidence at transcript level"/>
<sequence length="44" mass="5171">MCRVAEVPWHSEIYTYAGVFYTRPVFTVTIFCTHVRHLGIQVEI</sequence>
<accession>Q95S74</accession>
<name>Q95S74_DROME</name>
<organism evidence="1">
    <name type="scientific">Drosophila melanogaster</name>
    <name type="common">Fruit fly</name>
    <dbReference type="NCBI Taxonomy" id="7227"/>
    <lineage>
        <taxon>Eukaryota</taxon>
        <taxon>Metazoa</taxon>
        <taxon>Ecdysozoa</taxon>
        <taxon>Arthropoda</taxon>
        <taxon>Hexapoda</taxon>
        <taxon>Insecta</taxon>
        <taxon>Pterygota</taxon>
        <taxon>Neoptera</taxon>
        <taxon>Endopterygota</taxon>
        <taxon>Diptera</taxon>
        <taxon>Brachycera</taxon>
        <taxon>Muscomorpha</taxon>
        <taxon>Ephydroidea</taxon>
        <taxon>Drosophilidae</taxon>
        <taxon>Drosophila</taxon>
        <taxon>Sophophora</taxon>
    </lineage>
</organism>
<dbReference type="AlphaFoldDB" id="Q95S74"/>
<protein>
    <submittedName>
        <fullName evidence="1">GM06790p</fullName>
    </submittedName>
</protein>
<reference evidence="1" key="1">
    <citation type="submission" date="2001-10" db="EMBL/GenBank/DDBJ databases">
        <authorList>
            <person name="Stapleton M."/>
            <person name="Brokstein P."/>
            <person name="Hong L."/>
            <person name="Agbayani A."/>
            <person name="Carlson J."/>
            <person name="Champe M."/>
            <person name="Chavez C."/>
            <person name="Dorsett V."/>
            <person name="Farfan D."/>
            <person name="Frise E."/>
            <person name="George R."/>
            <person name="Gonzalez M."/>
            <person name="Guarin H."/>
            <person name="Li P."/>
            <person name="Liao G."/>
            <person name="Miranda A."/>
            <person name="Mungall C.J."/>
            <person name="Nunoo J."/>
            <person name="Pacleb J."/>
            <person name="Paragas V."/>
            <person name="Park S."/>
            <person name="Phouanenavong S."/>
            <person name="Wan K."/>
            <person name="Yu C."/>
            <person name="Lewis S.E."/>
            <person name="Rubin G.M."/>
            <person name="Celniker S."/>
        </authorList>
    </citation>
    <scope>NUCLEOTIDE SEQUENCE</scope>
</reference>
<evidence type="ECO:0000313" key="1">
    <source>
        <dbReference type="EMBL" id="AAL28476.1"/>
    </source>
</evidence>